<protein>
    <submittedName>
        <fullName evidence="1">Uncharacterized protein</fullName>
    </submittedName>
</protein>
<proteinExistence type="predicted"/>
<name>A0AAV4QE46_CAEEX</name>
<reference evidence="1 2" key="1">
    <citation type="submission" date="2021-06" db="EMBL/GenBank/DDBJ databases">
        <title>Caerostris extrusa draft genome.</title>
        <authorList>
            <person name="Kono N."/>
            <person name="Arakawa K."/>
        </authorList>
    </citation>
    <scope>NUCLEOTIDE SEQUENCE [LARGE SCALE GENOMIC DNA]</scope>
</reference>
<dbReference type="Proteomes" id="UP001054945">
    <property type="component" value="Unassembled WGS sequence"/>
</dbReference>
<gene>
    <name evidence="1" type="ORF">CEXT_636651</name>
</gene>
<comment type="caution">
    <text evidence="1">The sequence shown here is derived from an EMBL/GenBank/DDBJ whole genome shotgun (WGS) entry which is preliminary data.</text>
</comment>
<sequence length="81" mass="9681">MRSENDMTYTIFKYDDIDLGYDMTGQLFMITLISKYMSTKVIYDLFSYDISSMTSKDTYDMTFKYDISDEYMTSKDIHDMT</sequence>
<evidence type="ECO:0000313" key="1">
    <source>
        <dbReference type="EMBL" id="GIY07710.1"/>
    </source>
</evidence>
<organism evidence="1 2">
    <name type="scientific">Caerostris extrusa</name>
    <name type="common">Bark spider</name>
    <name type="synonym">Caerostris bankana</name>
    <dbReference type="NCBI Taxonomy" id="172846"/>
    <lineage>
        <taxon>Eukaryota</taxon>
        <taxon>Metazoa</taxon>
        <taxon>Ecdysozoa</taxon>
        <taxon>Arthropoda</taxon>
        <taxon>Chelicerata</taxon>
        <taxon>Arachnida</taxon>
        <taxon>Araneae</taxon>
        <taxon>Araneomorphae</taxon>
        <taxon>Entelegynae</taxon>
        <taxon>Araneoidea</taxon>
        <taxon>Araneidae</taxon>
        <taxon>Caerostris</taxon>
    </lineage>
</organism>
<dbReference type="AlphaFoldDB" id="A0AAV4QE46"/>
<keyword evidence="2" id="KW-1185">Reference proteome</keyword>
<evidence type="ECO:0000313" key="2">
    <source>
        <dbReference type="Proteomes" id="UP001054945"/>
    </source>
</evidence>
<accession>A0AAV4QE46</accession>
<dbReference type="EMBL" id="BPLR01006143">
    <property type="protein sequence ID" value="GIY07710.1"/>
    <property type="molecule type" value="Genomic_DNA"/>
</dbReference>